<proteinExistence type="predicted"/>
<reference evidence="2 3" key="1">
    <citation type="submission" date="2015-09" db="EMBL/GenBank/DDBJ databases">
        <authorList>
            <consortium name="Pathogen Informatics"/>
        </authorList>
    </citation>
    <scope>NUCLEOTIDE SEQUENCE [LARGE SCALE GENOMIC DNA]</scope>
    <source>
        <strain evidence="2 3">2789STDY5608854</strain>
    </source>
</reference>
<dbReference type="PANTHER" id="PTHR34180">
    <property type="entry name" value="PEPTIDASE C45"/>
    <property type="match status" value="1"/>
</dbReference>
<dbReference type="InterPro" id="IPR047801">
    <property type="entry name" value="Peptidase_C45"/>
</dbReference>
<dbReference type="AlphaFoldDB" id="A0A174D7Q9"/>
<dbReference type="NCBIfam" id="NF040521">
    <property type="entry name" value="C45_proenzyme"/>
    <property type="match status" value="1"/>
</dbReference>
<evidence type="ECO:0000313" key="3">
    <source>
        <dbReference type="Proteomes" id="UP000095746"/>
    </source>
</evidence>
<organism evidence="2 3">
    <name type="scientific">Flavonifractor plautii</name>
    <name type="common">Fusobacterium plautii</name>
    <dbReference type="NCBI Taxonomy" id="292800"/>
    <lineage>
        <taxon>Bacteria</taxon>
        <taxon>Bacillati</taxon>
        <taxon>Bacillota</taxon>
        <taxon>Clostridia</taxon>
        <taxon>Eubacteriales</taxon>
        <taxon>Oscillospiraceae</taxon>
        <taxon>Flavonifractor</taxon>
    </lineage>
</organism>
<evidence type="ECO:0000313" key="2">
    <source>
        <dbReference type="EMBL" id="CUO20090.1"/>
    </source>
</evidence>
<accession>A0A174D7Q9</accession>
<dbReference type="InterPro" id="IPR005079">
    <property type="entry name" value="Peptidase_C45_hydrolase"/>
</dbReference>
<dbReference type="Proteomes" id="UP000095746">
    <property type="component" value="Unassembled WGS sequence"/>
</dbReference>
<dbReference type="Gene3D" id="1.10.10.2120">
    <property type="match status" value="1"/>
</dbReference>
<dbReference type="PANTHER" id="PTHR34180:SF1">
    <property type="entry name" value="BETA-ALANYL-DOPAMINE_CARCININE HYDROLASE"/>
    <property type="match status" value="1"/>
</dbReference>
<dbReference type="Gene3D" id="3.60.60.10">
    <property type="entry name" value="Penicillin V Acylase, Chain A"/>
    <property type="match status" value="1"/>
</dbReference>
<dbReference type="RefSeq" id="WP_021630431.1">
    <property type="nucleotide sequence ID" value="NZ_JADNAN010000071.1"/>
</dbReference>
<dbReference type="Pfam" id="PF03417">
    <property type="entry name" value="AAT"/>
    <property type="match status" value="1"/>
</dbReference>
<dbReference type="EMBL" id="CYZT01000057">
    <property type="protein sequence ID" value="CUO20090.1"/>
    <property type="molecule type" value="Genomic_DNA"/>
</dbReference>
<protein>
    <submittedName>
        <fullName evidence="2">Predicted choloylglycine hydrolase</fullName>
    </submittedName>
</protein>
<evidence type="ECO:0000259" key="1">
    <source>
        <dbReference type="Pfam" id="PF03417"/>
    </source>
</evidence>
<sequence>MRRFQVIHVAGDTPYECGRQYGQQAQEKIRAGVEVYRDFFGKTSGQTWPEIKKYAASYLPLLEETMPLVVQEAQGIAEGAQIGMDELMVLNCRYEISKFPKPAECTTAVVLPEASAHGGTYLIKNWDYKQAVMDNIVILHIEQKDGTRILGLAEAGQMLREGFNSHGIGLCNNMIQSVRDSWGIGVPVTFLRRAVLACDDFEKARDMLLHAKRCVSNNMLLASGNGCAVDIEAYPNGANVLAPSGGILTHANHFVVHQYLDSRVGPKNRDLRLEELLRKRAGQIDVPYIMECMKDHEYYPESICAHNTSLPGREMIDFMTVASIIVDFKHQKAFICAGPPCEGEYQAYEL</sequence>
<dbReference type="GO" id="GO:0016787">
    <property type="term" value="F:hydrolase activity"/>
    <property type="evidence" value="ECO:0007669"/>
    <property type="project" value="UniProtKB-KW"/>
</dbReference>
<name>A0A174D7Q9_FLAPL</name>
<dbReference type="InterPro" id="IPR047794">
    <property type="entry name" value="C45_proenzyme-like"/>
</dbReference>
<keyword evidence="2" id="KW-0378">Hydrolase</keyword>
<feature type="domain" description="Peptidase C45 hydrolase" evidence="1">
    <location>
        <begin position="118"/>
        <end position="339"/>
    </location>
</feature>
<gene>
    <name evidence="2" type="ORF">ERS852411_01133</name>
</gene>